<evidence type="ECO:0000313" key="3">
    <source>
        <dbReference type="EMBL" id="CAA9275476.1"/>
    </source>
</evidence>
<dbReference type="GO" id="GO:0044877">
    <property type="term" value="F:protein-containing complex binding"/>
    <property type="evidence" value="ECO:0007669"/>
    <property type="project" value="TreeGrafter"/>
</dbReference>
<accession>A0A6J4JB47</accession>
<evidence type="ECO:0000256" key="1">
    <source>
        <dbReference type="SAM" id="MobiDB-lite"/>
    </source>
</evidence>
<organism evidence="3">
    <name type="scientific">uncultured Mycobacteriales bacterium</name>
    <dbReference type="NCBI Taxonomy" id="581187"/>
    <lineage>
        <taxon>Bacteria</taxon>
        <taxon>Bacillati</taxon>
        <taxon>Actinomycetota</taxon>
        <taxon>Actinomycetes</taxon>
        <taxon>Mycobacteriales</taxon>
        <taxon>environmental samples</taxon>
    </lineage>
</organism>
<proteinExistence type="predicted"/>
<dbReference type="InterPro" id="IPR036291">
    <property type="entry name" value="NAD(P)-bd_dom_sf"/>
</dbReference>
<dbReference type="Pfam" id="PF07993">
    <property type="entry name" value="NAD_binding_4"/>
    <property type="match status" value="1"/>
</dbReference>
<dbReference type="PANTHER" id="PTHR12126:SF11">
    <property type="entry name" value="NADH DEHYDROGENASE [UBIQUINONE] 1 ALPHA SUBCOMPLEX SUBUNIT 9, MITOCHONDRIAL"/>
    <property type="match status" value="1"/>
</dbReference>
<feature type="domain" description="Thioester reductase (TE)" evidence="2">
    <location>
        <begin position="60"/>
        <end position="201"/>
    </location>
</feature>
<name>A0A6J4JB47_9ACTN</name>
<dbReference type="SUPFAM" id="SSF51735">
    <property type="entry name" value="NAD(P)-binding Rossmann-fold domains"/>
    <property type="match status" value="1"/>
</dbReference>
<gene>
    <name evidence="3" type="ORF">AVDCRST_MAG41-3205</name>
</gene>
<feature type="region of interest" description="Disordered" evidence="1">
    <location>
        <begin position="337"/>
        <end position="362"/>
    </location>
</feature>
<dbReference type="PANTHER" id="PTHR12126">
    <property type="entry name" value="NADH-UBIQUINONE OXIDOREDUCTASE 39 KDA SUBUNIT-RELATED"/>
    <property type="match status" value="1"/>
</dbReference>
<dbReference type="Gene3D" id="3.40.50.720">
    <property type="entry name" value="NAD(P)-binding Rossmann-like Domain"/>
    <property type="match status" value="1"/>
</dbReference>
<feature type="compositionally biased region" description="Acidic residues" evidence="1">
    <location>
        <begin position="342"/>
        <end position="362"/>
    </location>
</feature>
<dbReference type="EMBL" id="CADCTP010000293">
    <property type="protein sequence ID" value="CAA9275476.1"/>
    <property type="molecule type" value="Genomic_DNA"/>
</dbReference>
<dbReference type="AlphaFoldDB" id="A0A6J4JB47"/>
<dbReference type="InterPro" id="IPR051207">
    <property type="entry name" value="ComplexI_NDUFA9_subunit"/>
</dbReference>
<dbReference type="InterPro" id="IPR013120">
    <property type="entry name" value="FAR_NAD-bd"/>
</dbReference>
<sequence length="362" mass="38420">MPSMLVTGATGVVGRDLVERARATGWDVVGCSARGAVPGGPDGPVGAVAWRMGAEPAPAELRRPWDVVVHAAARPKWNLSAEAAHAANAAPVAALAEVVGVDTHLVHVSTAYATGTRGDVSSADLADYRNTYEWSKAAAERAVRARFGEVTVVRPPLVIGRRSDGAVARFSGLYSIVRSALAGMLPVFVAEDGAMVEVVSCSDVTDCVLAAAGRSCSGGTEVLGHGGAAPAVKAVVDAMFAGLNRWRTAHGAAEFRPPQIITPDQWNRFYLPFARPHMTGRQRHFTDLLSEFQPYMSLTEPLPATWRVPPVLDCVQLSIERWAATFPRLALSTPAPWVGVDTGDDTEDHTEDHTENDDEGVA</sequence>
<protein>
    <recommendedName>
        <fullName evidence="2">Thioester reductase (TE) domain-containing protein</fullName>
    </recommendedName>
</protein>
<evidence type="ECO:0000259" key="2">
    <source>
        <dbReference type="Pfam" id="PF07993"/>
    </source>
</evidence>
<reference evidence="3" key="1">
    <citation type="submission" date="2020-02" db="EMBL/GenBank/DDBJ databases">
        <authorList>
            <person name="Meier V. D."/>
        </authorList>
    </citation>
    <scope>NUCLEOTIDE SEQUENCE</scope>
    <source>
        <strain evidence="3">AVDCRST_MAG41</strain>
    </source>
</reference>